<dbReference type="Gene3D" id="3.30.460.10">
    <property type="entry name" value="Beta Polymerase, domain 2"/>
    <property type="match status" value="1"/>
</dbReference>
<dbReference type="GO" id="GO:0006397">
    <property type="term" value="P:mRNA processing"/>
    <property type="evidence" value="ECO:0007669"/>
    <property type="project" value="UniProtKB-KW"/>
</dbReference>
<reference evidence="17 18" key="1">
    <citation type="submission" date="2018-02" db="EMBL/GenBank/DDBJ databases">
        <title>Genome sequence of the basidiomycete white-rot fungus Phlebia centrifuga.</title>
        <authorList>
            <person name="Granchi Z."/>
            <person name="Peng M."/>
            <person name="de Vries R.P."/>
            <person name="Hilden K."/>
            <person name="Makela M.R."/>
            <person name="Grigoriev I."/>
            <person name="Riley R."/>
        </authorList>
    </citation>
    <scope>NUCLEOTIDE SEQUENCE [LARGE SCALE GENOMIC DNA]</scope>
    <source>
        <strain evidence="17 18">FBCC195</strain>
    </source>
</reference>
<evidence type="ECO:0000256" key="8">
    <source>
        <dbReference type="ARBA" id="ARBA00022840"/>
    </source>
</evidence>
<accession>A0A2R6NM11</accession>
<dbReference type="InterPro" id="IPR014492">
    <property type="entry name" value="PolyA_polymerase"/>
</dbReference>
<dbReference type="PANTHER" id="PTHR10682">
    <property type="entry name" value="POLY A POLYMERASE"/>
    <property type="match status" value="1"/>
</dbReference>
<comment type="subcellular location">
    <subcellularLocation>
        <location evidence="2 11">Nucleus</location>
    </subcellularLocation>
</comment>
<keyword evidence="18" id="KW-1185">Reference proteome</keyword>
<dbReference type="InterPro" id="IPR048840">
    <property type="entry name" value="PolA_pol_NTPase"/>
</dbReference>
<dbReference type="FunFam" id="3.30.460.10:FF:000002">
    <property type="entry name" value="Poly(A) polymerase alpha, putative"/>
    <property type="match status" value="1"/>
</dbReference>
<dbReference type="Proteomes" id="UP000186601">
    <property type="component" value="Unassembled WGS sequence"/>
</dbReference>
<feature type="domain" description="Poly(A) polymerase central" evidence="15">
    <location>
        <begin position="207"/>
        <end position="352"/>
    </location>
</feature>
<dbReference type="Pfam" id="PF04928">
    <property type="entry name" value="PAP_central"/>
    <property type="match status" value="1"/>
</dbReference>
<dbReference type="AlphaFoldDB" id="A0A2R6NM11"/>
<feature type="binding site" evidence="13">
    <location>
        <position position="101"/>
    </location>
    <ligand>
        <name>Mg(2+)</name>
        <dbReference type="ChEBI" id="CHEBI:18420"/>
        <label>2</label>
        <note>catalytic</note>
    </ligand>
</feature>
<feature type="binding site" evidence="12">
    <location>
        <position position="225"/>
    </location>
    <ligand>
        <name>ATP</name>
        <dbReference type="ChEBI" id="CHEBI:30616"/>
    </ligand>
</feature>
<feature type="binding site" evidence="12">
    <location>
        <begin position="101"/>
        <end position="103"/>
    </location>
    <ligand>
        <name>ATP</name>
        <dbReference type="ChEBI" id="CHEBI:30616"/>
    </ligand>
</feature>
<evidence type="ECO:0000259" key="15">
    <source>
        <dbReference type="Pfam" id="PF04928"/>
    </source>
</evidence>
<dbReference type="EMBL" id="MLYV02001076">
    <property type="protein sequence ID" value="PSR73412.1"/>
    <property type="molecule type" value="Genomic_DNA"/>
</dbReference>
<dbReference type="OrthoDB" id="412748at2759"/>
<comment type="cofactor">
    <cofactor evidence="13">
        <name>Mg(2+)</name>
        <dbReference type="ChEBI" id="CHEBI:18420"/>
    </cofactor>
    <text evidence="13">Binds 2 magnesium ions. Also active with manganese.</text>
</comment>
<comment type="catalytic activity">
    <reaction evidence="11">
        <text>RNA(n) + ATP = RNA(n)-3'-adenine ribonucleotide + diphosphate</text>
        <dbReference type="Rhea" id="RHEA:11332"/>
        <dbReference type="Rhea" id="RHEA-COMP:14527"/>
        <dbReference type="Rhea" id="RHEA-COMP:17347"/>
        <dbReference type="ChEBI" id="CHEBI:30616"/>
        <dbReference type="ChEBI" id="CHEBI:33019"/>
        <dbReference type="ChEBI" id="CHEBI:140395"/>
        <dbReference type="ChEBI" id="CHEBI:173115"/>
        <dbReference type="EC" id="2.7.7.19"/>
    </reaction>
</comment>
<dbReference type="GO" id="GO:0003723">
    <property type="term" value="F:RNA binding"/>
    <property type="evidence" value="ECO:0007669"/>
    <property type="project" value="UniProtKB-UniRule"/>
</dbReference>
<evidence type="ECO:0000256" key="11">
    <source>
        <dbReference type="PIRNR" id="PIRNR018425"/>
    </source>
</evidence>
<keyword evidence="6 13" id="KW-0479">Metal-binding</keyword>
<dbReference type="FunFam" id="1.10.1410.10:FF:000001">
    <property type="entry name" value="Putative poly(A) polymerase gamma"/>
    <property type="match status" value="1"/>
</dbReference>
<dbReference type="PANTHER" id="PTHR10682:SF10">
    <property type="entry name" value="POLYNUCLEOTIDE ADENYLYLTRANSFERASE"/>
    <property type="match status" value="1"/>
</dbReference>
<keyword evidence="4 11" id="KW-0507">mRNA processing</keyword>
<evidence type="ECO:0000313" key="17">
    <source>
        <dbReference type="EMBL" id="PSR73412.1"/>
    </source>
</evidence>
<comment type="cofactor">
    <cofactor evidence="1">
        <name>Mn(2+)</name>
        <dbReference type="ChEBI" id="CHEBI:29035"/>
    </cofactor>
</comment>
<feature type="binding site" evidence="12">
    <location>
        <begin position="88"/>
        <end position="90"/>
    </location>
    <ligand>
        <name>ATP</name>
        <dbReference type="ChEBI" id="CHEBI:30616"/>
    </ligand>
</feature>
<keyword evidence="8 11" id="KW-0067">ATP-binding</keyword>
<keyword evidence="10 11" id="KW-0539">Nucleus</keyword>
<dbReference type="GO" id="GO:0031123">
    <property type="term" value="P:RNA 3'-end processing"/>
    <property type="evidence" value="ECO:0007669"/>
    <property type="project" value="InterPro"/>
</dbReference>
<feature type="binding site" evidence="13">
    <location>
        <position position="103"/>
    </location>
    <ligand>
        <name>Mg(2+)</name>
        <dbReference type="ChEBI" id="CHEBI:18420"/>
        <label>1</label>
        <note>catalytic</note>
    </ligand>
</feature>
<evidence type="ECO:0000256" key="3">
    <source>
        <dbReference type="ARBA" id="ARBA00010912"/>
    </source>
</evidence>
<dbReference type="EC" id="2.7.7.19" evidence="11"/>
<feature type="binding site" evidence="13">
    <location>
        <position position="155"/>
    </location>
    <ligand>
        <name>Mg(2+)</name>
        <dbReference type="ChEBI" id="CHEBI:18420"/>
        <label>2</label>
        <note>catalytic</note>
    </ligand>
</feature>
<feature type="binding site" evidence="13">
    <location>
        <position position="101"/>
    </location>
    <ligand>
        <name>Mg(2+)</name>
        <dbReference type="ChEBI" id="CHEBI:18420"/>
        <label>1</label>
        <note>catalytic</note>
    </ligand>
</feature>
<evidence type="ECO:0000259" key="16">
    <source>
        <dbReference type="Pfam" id="PF20750"/>
    </source>
</evidence>
<dbReference type="GO" id="GO:0005634">
    <property type="term" value="C:nucleus"/>
    <property type="evidence" value="ECO:0007669"/>
    <property type="project" value="UniProtKB-SubCell"/>
</dbReference>
<dbReference type="GO" id="GO:1990817">
    <property type="term" value="F:poly(A) RNA polymerase activity"/>
    <property type="evidence" value="ECO:0007669"/>
    <property type="project" value="UniProtKB-UniRule"/>
</dbReference>
<dbReference type="STRING" id="98765.A0A2R6NM11"/>
<dbReference type="SUPFAM" id="SSF81631">
    <property type="entry name" value="PAP/OAS1 substrate-binding domain"/>
    <property type="match status" value="1"/>
</dbReference>
<evidence type="ECO:0000256" key="4">
    <source>
        <dbReference type="ARBA" id="ARBA00022664"/>
    </source>
</evidence>
<dbReference type="InterPro" id="IPR043519">
    <property type="entry name" value="NT_sf"/>
</dbReference>
<evidence type="ECO:0000256" key="1">
    <source>
        <dbReference type="ARBA" id="ARBA00001936"/>
    </source>
</evidence>
<comment type="caution">
    <text evidence="17">The sequence shown here is derived from an EMBL/GenBank/DDBJ whole genome shotgun (WGS) entry which is preliminary data.</text>
</comment>
<evidence type="ECO:0000256" key="7">
    <source>
        <dbReference type="ARBA" id="ARBA00022741"/>
    </source>
</evidence>
<dbReference type="Gene3D" id="1.10.1410.10">
    <property type="match status" value="1"/>
</dbReference>
<organism evidence="17 18">
    <name type="scientific">Hermanssonia centrifuga</name>
    <dbReference type="NCBI Taxonomy" id="98765"/>
    <lineage>
        <taxon>Eukaryota</taxon>
        <taxon>Fungi</taxon>
        <taxon>Dikarya</taxon>
        <taxon>Basidiomycota</taxon>
        <taxon>Agaricomycotina</taxon>
        <taxon>Agaricomycetes</taxon>
        <taxon>Polyporales</taxon>
        <taxon>Meruliaceae</taxon>
        <taxon>Hermanssonia</taxon>
    </lineage>
</organism>
<evidence type="ECO:0000256" key="6">
    <source>
        <dbReference type="ARBA" id="ARBA00022723"/>
    </source>
</evidence>
<dbReference type="SUPFAM" id="SSF81301">
    <property type="entry name" value="Nucleotidyltransferase"/>
    <property type="match status" value="1"/>
</dbReference>
<evidence type="ECO:0000256" key="10">
    <source>
        <dbReference type="ARBA" id="ARBA00023242"/>
    </source>
</evidence>
<evidence type="ECO:0000313" key="18">
    <source>
        <dbReference type="Proteomes" id="UP000186601"/>
    </source>
</evidence>
<evidence type="ECO:0000256" key="9">
    <source>
        <dbReference type="ARBA" id="ARBA00022842"/>
    </source>
</evidence>
<evidence type="ECO:0000259" key="14">
    <source>
        <dbReference type="Pfam" id="PF04926"/>
    </source>
</evidence>
<evidence type="ECO:0000256" key="12">
    <source>
        <dbReference type="PIRSR" id="PIRSR018425-1"/>
    </source>
</evidence>
<feature type="domain" description="Poly(A) polymerase RNA-binding" evidence="14">
    <location>
        <begin position="354"/>
        <end position="466"/>
    </location>
</feature>
<feature type="binding site" evidence="12">
    <location>
        <position position="155"/>
    </location>
    <ligand>
        <name>ATP</name>
        <dbReference type="ChEBI" id="CHEBI:30616"/>
    </ligand>
</feature>
<dbReference type="GO" id="GO:0005524">
    <property type="term" value="F:ATP binding"/>
    <property type="evidence" value="ECO:0007669"/>
    <property type="project" value="UniProtKB-UniRule"/>
</dbReference>
<evidence type="ECO:0000256" key="13">
    <source>
        <dbReference type="PIRSR" id="PIRSR018425-2"/>
    </source>
</evidence>
<dbReference type="CDD" id="cd05402">
    <property type="entry name" value="NT_PAP_TUTase"/>
    <property type="match status" value="1"/>
</dbReference>
<comment type="function">
    <text evidence="11">Polymerase that creates the 3'-poly(A) tail of mRNA's.</text>
</comment>
<feature type="binding site" evidence="12">
    <location>
        <position position="216"/>
    </location>
    <ligand>
        <name>ATP</name>
        <dbReference type="ChEBI" id="CHEBI:30616"/>
    </ligand>
</feature>
<dbReference type="Gene3D" id="3.30.70.590">
    <property type="entry name" value="Poly(A) polymerase predicted RNA binding domain"/>
    <property type="match status" value="1"/>
</dbReference>
<dbReference type="Pfam" id="PF20750">
    <property type="entry name" value="PAP_NTPase"/>
    <property type="match status" value="1"/>
</dbReference>
<dbReference type="GO" id="GO:0046872">
    <property type="term" value="F:metal ion binding"/>
    <property type="evidence" value="ECO:0007669"/>
    <property type="project" value="UniProtKB-KW"/>
</dbReference>
<protein>
    <recommendedName>
        <fullName evidence="11">Poly(A) polymerase</fullName>
        <ecNumber evidence="11">2.7.7.19</ecNumber>
    </recommendedName>
</protein>
<dbReference type="PIRSF" id="PIRSF018425">
    <property type="entry name" value="PolyA_polymerase"/>
    <property type="match status" value="1"/>
</dbReference>
<feature type="domain" description="Poly(A) polymerase nucleotidyltransferase" evidence="16">
    <location>
        <begin position="9"/>
        <end position="202"/>
    </location>
</feature>
<name>A0A2R6NM11_9APHY</name>
<feature type="binding site" evidence="13">
    <location>
        <position position="103"/>
    </location>
    <ligand>
        <name>Mg(2+)</name>
        <dbReference type="ChEBI" id="CHEBI:18420"/>
        <label>2</label>
        <note>catalytic</note>
    </ligand>
</feature>
<dbReference type="InterPro" id="IPR011068">
    <property type="entry name" value="NuclTrfase_I-like_C"/>
</dbReference>
<keyword evidence="7 11" id="KW-0547">Nucleotide-binding</keyword>
<feature type="binding site" evidence="12">
    <location>
        <begin position="234"/>
        <end position="235"/>
    </location>
    <ligand>
        <name>ATP</name>
        <dbReference type="ChEBI" id="CHEBI:30616"/>
    </ligand>
</feature>
<dbReference type="SUPFAM" id="SSF55003">
    <property type="entry name" value="PAP/Archaeal CCA-adding enzyme, C-terminal domain"/>
    <property type="match status" value="1"/>
</dbReference>
<proteinExistence type="inferred from homology"/>
<evidence type="ECO:0000256" key="5">
    <source>
        <dbReference type="ARBA" id="ARBA00022679"/>
    </source>
</evidence>
<dbReference type="InterPro" id="IPR007012">
    <property type="entry name" value="PolA_pol_cen_dom"/>
</dbReference>
<keyword evidence="9 13" id="KW-0460">Magnesium</keyword>
<comment type="similarity">
    <text evidence="3 11">Belongs to the poly(A) polymerase family.</text>
</comment>
<sequence>MAEISGFLGVTPPISTNESNEREKEATISLMEELRRQGTFESEEESKTREIVLGRLAALIKKFVRKVSIARGLSEAAAENAGGKIFTFGSYRLGVHGPGTDIDTLCVVPKHVSREDFFDVLEPMLKETEGVTEVTGVPEAYVPVVNAKISGIPIDLTMARLALSSIPDNISLQDDNLLRNLDDRCVRSLNGSRVTDEILRLVPNVEVFRDSLRCIKLWAQRRAIYSNVNGFLGGVAWAMLVARICQLYPNAIAGAIVSRFFIIMYQWTWPQPVLLKQIEDGPLPVRVWNPKLYPADRSHRMPIITPAYPSMCATHNVCASTQMIMTEEFKKGSAIVDKVIVGSAQWSDLFTKHDFFHKYRYYLQVVASTGSAELQLKWSGTVESRIRQLVMKLEYVDSLTLAHPFIKGFEQVMHCLTDEEVRAAAHGEVSEAVAKRKAEDIEGKEGASTVYSTTFYIGLAIEPKQRAYDH</sequence>
<dbReference type="InterPro" id="IPR007010">
    <property type="entry name" value="PolA_pol_RNA-bd_dom"/>
</dbReference>
<gene>
    <name evidence="17" type="ORF">PHLCEN_2v10704</name>
</gene>
<evidence type="ECO:0000256" key="2">
    <source>
        <dbReference type="ARBA" id="ARBA00004123"/>
    </source>
</evidence>
<dbReference type="Pfam" id="PF04926">
    <property type="entry name" value="PAP_RNA-bind"/>
    <property type="match status" value="1"/>
</dbReference>
<keyword evidence="5 11" id="KW-0808">Transferase</keyword>